<keyword evidence="1" id="KW-0812">Transmembrane</keyword>
<comment type="caution">
    <text evidence="2">The sequence shown here is derived from an EMBL/GenBank/DDBJ whole genome shotgun (WGS) entry which is preliminary data.</text>
</comment>
<gene>
    <name evidence="2" type="ORF">UU48_C0001G0074</name>
</gene>
<sequence>MKLAGSGEKSVDVKWFLIAFFLYASTSFGWLYVMKRVELSSIGAIYSLVTILLLVLIGVFYFHERVNGYELAGIIMAVSSLFLLTKFAS</sequence>
<evidence type="ECO:0000313" key="2">
    <source>
        <dbReference type="EMBL" id="KKR98719.1"/>
    </source>
</evidence>
<keyword evidence="1" id="KW-0472">Membrane</keyword>
<evidence type="ECO:0000256" key="1">
    <source>
        <dbReference type="SAM" id="Phobius"/>
    </source>
</evidence>
<proteinExistence type="predicted"/>
<protein>
    <recommendedName>
        <fullName evidence="4">EamA domain-containing protein</fullName>
    </recommendedName>
</protein>
<feature type="transmembrane region" description="Helical" evidence="1">
    <location>
        <begin position="45"/>
        <end position="63"/>
    </location>
</feature>
<dbReference type="Proteomes" id="UP000034746">
    <property type="component" value="Unassembled WGS sequence"/>
</dbReference>
<feature type="transmembrane region" description="Helical" evidence="1">
    <location>
        <begin position="69"/>
        <end position="88"/>
    </location>
</feature>
<feature type="transmembrane region" description="Helical" evidence="1">
    <location>
        <begin position="15"/>
        <end position="33"/>
    </location>
</feature>
<name>A0A0G0VCW7_9BACT</name>
<accession>A0A0G0VCW7</accession>
<dbReference type="Gene3D" id="1.10.3730.20">
    <property type="match status" value="1"/>
</dbReference>
<evidence type="ECO:0008006" key="4">
    <source>
        <dbReference type="Google" id="ProtNLM"/>
    </source>
</evidence>
<keyword evidence="1" id="KW-1133">Transmembrane helix</keyword>
<dbReference type="AlphaFoldDB" id="A0A0G0VCW7"/>
<reference evidence="2 3" key="1">
    <citation type="journal article" date="2015" name="Nature">
        <title>rRNA introns, odd ribosomes, and small enigmatic genomes across a large radiation of phyla.</title>
        <authorList>
            <person name="Brown C.T."/>
            <person name="Hug L.A."/>
            <person name="Thomas B.C."/>
            <person name="Sharon I."/>
            <person name="Castelle C.J."/>
            <person name="Singh A."/>
            <person name="Wilkins M.J."/>
            <person name="Williams K.H."/>
            <person name="Banfield J.F."/>
        </authorList>
    </citation>
    <scope>NUCLEOTIDE SEQUENCE [LARGE SCALE GENOMIC DNA]</scope>
</reference>
<evidence type="ECO:0000313" key="3">
    <source>
        <dbReference type="Proteomes" id="UP000034746"/>
    </source>
</evidence>
<dbReference type="SUPFAM" id="SSF103481">
    <property type="entry name" value="Multidrug resistance efflux transporter EmrE"/>
    <property type="match status" value="1"/>
</dbReference>
<dbReference type="InterPro" id="IPR037185">
    <property type="entry name" value="EmrE-like"/>
</dbReference>
<organism evidence="2 3">
    <name type="scientific">Candidatus Uhrbacteria bacterium GW2011_GWF2_41_16</name>
    <dbReference type="NCBI Taxonomy" id="1618997"/>
    <lineage>
        <taxon>Bacteria</taxon>
        <taxon>Candidatus Uhriibacteriota</taxon>
    </lineage>
</organism>
<dbReference type="EMBL" id="LCAU01000001">
    <property type="protein sequence ID" value="KKR98719.1"/>
    <property type="molecule type" value="Genomic_DNA"/>
</dbReference>